<keyword evidence="3" id="KW-0444">Lipid biosynthesis</keyword>
<dbReference type="Proteomes" id="UP000539372">
    <property type="component" value="Unassembled WGS sequence"/>
</dbReference>
<evidence type="ECO:0000256" key="2">
    <source>
        <dbReference type="ARBA" id="ARBA00008749"/>
    </source>
</evidence>
<accession>A0A7Y0E3E8</accession>
<dbReference type="InterPro" id="IPR012348">
    <property type="entry name" value="RNR-like"/>
</dbReference>
<dbReference type="InterPro" id="IPR005067">
    <property type="entry name" value="Fatty_acid_desaturase-2"/>
</dbReference>
<dbReference type="SUPFAM" id="SSF47240">
    <property type="entry name" value="Ferritin-like"/>
    <property type="match status" value="1"/>
</dbReference>
<reference evidence="10 11" key="1">
    <citation type="submission" date="2020-04" db="EMBL/GenBank/DDBJ databases">
        <title>Rhodospirillaceae bacterium KN72 isolated from deep sea.</title>
        <authorList>
            <person name="Zhang D.-C."/>
        </authorList>
    </citation>
    <scope>NUCLEOTIDE SEQUENCE [LARGE SCALE GENOMIC DNA]</scope>
    <source>
        <strain evidence="10 11">KN72</strain>
    </source>
</reference>
<dbReference type="RefSeq" id="WP_169626929.1">
    <property type="nucleotide sequence ID" value="NZ_JABBNT010000006.1"/>
</dbReference>
<name>A0A7Y0E3E8_9PROT</name>
<keyword evidence="9" id="KW-0275">Fatty acid biosynthesis</keyword>
<proteinExistence type="inferred from homology"/>
<keyword evidence="6" id="KW-0560">Oxidoreductase</keyword>
<dbReference type="GO" id="GO:0006633">
    <property type="term" value="P:fatty acid biosynthetic process"/>
    <property type="evidence" value="ECO:0007669"/>
    <property type="project" value="UniProtKB-KW"/>
</dbReference>
<dbReference type="AlphaFoldDB" id="A0A7Y0E3E8"/>
<dbReference type="Gene3D" id="1.10.620.20">
    <property type="entry name" value="Ribonucleotide Reductase, subunit A"/>
    <property type="match status" value="1"/>
</dbReference>
<keyword evidence="7" id="KW-0408">Iron</keyword>
<dbReference type="Pfam" id="PF03405">
    <property type="entry name" value="FA_desaturase_2"/>
    <property type="match status" value="1"/>
</dbReference>
<evidence type="ECO:0000313" key="10">
    <source>
        <dbReference type="EMBL" id="NMM46532.1"/>
    </source>
</evidence>
<dbReference type="EMBL" id="JABBNT010000006">
    <property type="protein sequence ID" value="NMM46532.1"/>
    <property type="molecule type" value="Genomic_DNA"/>
</dbReference>
<evidence type="ECO:0000256" key="6">
    <source>
        <dbReference type="ARBA" id="ARBA00023002"/>
    </source>
</evidence>
<evidence type="ECO:0000256" key="1">
    <source>
        <dbReference type="ARBA" id="ARBA00001954"/>
    </source>
</evidence>
<keyword evidence="8" id="KW-0443">Lipid metabolism</keyword>
<evidence type="ECO:0000256" key="7">
    <source>
        <dbReference type="ARBA" id="ARBA00023004"/>
    </source>
</evidence>
<gene>
    <name evidence="10" type="ORF">HH303_18725</name>
</gene>
<evidence type="ECO:0000256" key="4">
    <source>
        <dbReference type="ARBA" id="ARBA00022723"/>
    </source>
</evidence>
<keyword evidence="5" id="KW-0276">Fatty acid metabolism</keyword>
<evidence type="ECO:0000313" key="11">
    <source>
        <dbReference type="Proteomes" id="UP000539372"/>
    </source>
</evidence>
<dbReference type="InterPro" id="IPR009078">
    <property type="entry name" value="Ferritin-like_SF"/>
</dbReference>
<keyword evidence="11" id="KW-1185">Reference proteome</keyword>
<comment type="caution">
    <text evidence="10">The sequence shown here is derived from an EMBL/GenBank/DDBJ whole genome shotgun (WGS) entry which is preliminary data.</text>
</comment>
<evidence type="ECO:0000256" key="9">
    <source>
        <dbReference type="ARBA" id="ARBA00023160"/>
    </source>
</evidence>
<keyword evidence="4" id="KW-0479">Metal-binding</keyword>
<evidence type="ECO:0000256" key="5">
    <source>
        <dbReference type="ARBA" id="ARBA00022832"/>
    </source>
</evidence>
<sequence>MPASWTLDDIDWNAFDPDRVDPRLVRIAKAAALVEFNGSTYTKYLHNVFAGDPDFQEKATQWGVEEVRHGEALAKWAHMADSSFDFQHAFKRFTDGYAVPVDVEASVRGSCAGELIARCIVETGTSTFYTALSKACDEPVLKQISRNIAADEFRHYRLFYDTMRPYLEKENVGRLARLKVGVGRFTEVADDELSYAFYAANVDESVPYDRKACADAYFAQVYPYMDREILRRGSSMILKAVGVKPNGWINRVVTNGVYWFVDKRARATQQQEAA</sequence>
<dbReference type="CDD" id="cd00657">
    <property type="entry name" value="Ferritin_like"/>
    <property type="match status" value="1"/>
</dbReference>
<dbReference type="GO" id="GO:0046872">
    <property type="term" value="F:metal ion binding"/>
    <property type="evidence" value="ECO:0007669"/>
    <property type="project" value="UniProtKB-KW"/>
</dbReference>
<evidence type="ECO:0000256" key="8">
    <source>
        <dbReference type="ARBA" id="ARBA00023098"/>
    </source>
</evidence>
<comment type="cofactor">
    <cofactor evidence="1">
        <name>Fe(2+)</name>
        <dbReference type="ChEBI" id="CHEBI:29033"/>
    </cofactor>
</comment>
<comment type="similarity">
    <text evidence="2">Belongs to the fatty acid desaturase type 2 family.</text>
</comment>
<organism evidence="10 11">
    <name type="scientific">Pacificispira spongiicola</name>
    <dbReference type="NCBI Taxonomy" id="2729598"/>
    <lineage>
        <taxon>Bacteria</taxon>
        <taxon>Pseudomonadati</taxon>
        <taxon>Pseudomonadota</taxon>
        <taxon>Alphaproteobacteria</taxon>
        <taxon>Rhodospirillales</taxon>
        <taxon>Rhodospirillaceae</taxon>
        <taxon>Pacificispira</taxon>
    </lineage>
</organism>
<dbReference type="GO" id="GO:0045300">
    <property type="term" value="F:stearoyl-[ACP] desaturase activity"/>
    <property type="evidence" value="ECO:0007669"/>
    <property type="project" value="InterPro"/>
</dbReference>
<evidence type="ECO:0000256" key="3">
    <source>
        <dbReference type="ARBA" id="ARBA00022516"/>
    </source>
</evidence>
<protein>
    <submittedName>
        <fullName evidence="10">Ferritin-like domain-containing protein</fullName>
    </submittedName>
</protein>